<dbReference type="STRING" id="91626.A0A0C9M1Z9"/>
<comment type="subcellular location">
    <subcellularLocation>
        <location evidence="1">Golgi apparatus membrane</location>
        <topology evidence="1">Multi-pass membrane protein</topology>
    </subcellularLocation>
</comment>
<feature type="region of interest" description="Disordered" evidence="9">
    <location>
        <begin position="229"/>
        <end position="257"/>
    </location>
</feature>
<feature type="transmembrane region" description="Helical" evidence="10">
    <location>
        <begin position="63"/>
        <end position="85"/>
    </location>
</feature>
<feature type="compositionally biased region" description="Basic and acidic residues" evidence="9">
    <location>
        <begin position="199"/>
        <end position="209"/>
    </location>
</feature>
<feature type="compositionally biased region" description="Low complexity" evidence="9">
    <location>
        <begin position="151"/>
        <end position="175"/>
    </location>
</feature>
<keyword evidence="4 10" id="KW-0812">Transmembrane</keyword>
<feature type="compositionally biased region" description="Basic and acidic residues" evidence="9">
    <location>
        <begin position="241"/>
        <end position="251"/>
    </location>
</feature>
<evidence type="ECO:0000256" key="5">
    <source>
        <dbReference type="ARBA" id="ARBA00022927"/>
    </source>
</evidence>
<name>A0A0C9M1Z9_9FUNG</name>
<evidence type="ECO:0008006" key="13">
    <source>
        <dbReference type="Google" id="ProtNLM"/>
    </source>
</evidence>
<evidence type="ECO:0000256" key="8">
    <source>
        <dbReference type="ARBA" id="ARBA00023136"/>
    </source>
</evidence>
<comment type="similarity">
    <text evidence="2">Belongs to the SYS1 family.</text>
</comment>
<dbReference type="OrthoDB" id="542931at2759"/>
<evidence type="ECO:0000256" key="3">
    <source>
        <dbReference type="ARBA" id="ARBA00022448"/>
    </source>
</evidence>
<dbReference type="PANTHER" id="PTHR12952:SF0">
    <property type="entry name" value="PROTEIN SYS1 HOMOLOG"/>
    <property type="match status" value="1"/>
</dbReference>
<keyword evidence="5" id="KW-0653">Protein transport</keyword>
<keyword evidence="3" id="KW-0813">Transport</keyword>
<dbReference type="GO" id="GO:0005829">
    <property type="term" value="C:cytosol"/>
    <property type="evidence" value="ECO:0007669"/>
    <property type="project" value="GOC"/>
</dbReference>
<organism evidence="11">
    <name type="scientific">Mucor ambiguus</name>
    <dbReference type="NCBI Taxonomy" id="91626"/>
    <lineage>
        <taxon>Eukaryota</taxon>
        <taxon>Fungi</taxon>
        <taxon>Fungi incertae sedis</taxon>
        <taxon>Mucoromycota</taxon>
        <taxon>Mucoromycotina</taxon>
        <taxon>Mucoromycetes</taxon>
        <taxon>Mucorales</taxon>
        <taxon>Mucorineae</taxon>
        <taxon>Mucoraceae</taxon>
        <taxon>Mucor</taxon>
    </lineage>
</organism>
<accession>A0A0C9M1Z9</accession>
<keyword evidence="6 10" id="KW-1133">Transmembrane helix</keyword>
<dbReference type="GO" id="GO:0000139">
    <property type="term" value="C:Golgi membrane"/>
    <property type="evidence" value="ECO:0007669"/>
    <property type="project" value="UniProtKB-SubCell"/>
</dbReference>
<dbReference type="PANTHER" id="PTHR12952">
    <property type="entry name" value="SYS1"/>
    <property type="match status" value="1"/>
</dbReference>
<dbReference type="AlphaFoldDB" id="A0A0C9M1Z9"/>
<evidence type="ECO:0000256" key="4">
    <source>
        <dbReference type="ARBA" id="ARBA00022692"/>
    </source>
</evidence>
<evidence type="ECO:0000256" key="1">
    <source>
        <dbReference type="ARBA" id="ARBA00004653"/>
    </source>
</evidence>
<dbReference type="GO" id="GO:0043001">
    <property type="term" value="P:Golgi to plasma membrane protein transport"/>
    <property type="evidence" value="ECO:0007669"/>
    <property type="project" value="TreeGrafter"/>
</dbReference>
<feature type="compositionally biased region" description="Low complexity" evidence="9">
    <location>
        <begin position="184"/>
        <end position="194"/>
    </location>
</feature>
<protein>
    <recommendedName>
        <fullName evidence="13">Integral membrane protein</fullName>
    </recommendedName>
</protein>
<reference evidence="11" key="1">
    <citation type="submission" date="2014-09" db="EMBL/GenBank/DDBJ databases">
        <title>Draft genome sequence of an oleaginous Mucoromycotina fungus Mucor ambiguus NBRC6742.</title>
        <authorList>
            <person name="Takeda I."/>
            <person name="Yamane N."/>
            <person name="Morita T."/>
            <person name="Tamano K."/>
            <person name="Machida M."/>
            <person name="Baker S."/>
            <person name="Koike H."/>
        </authorList>
    </citation>
    <scope>NUCLEOTIDE SEQUENCE</scope>
    <source>
        <strain evidence="11">NBRC 6742</strain>
    </source>
</reference>
<proteinExistence type="inferred from homology"/>
<dbReference type="GO" id="GO:0006895">
    <property type="term" value="P:Golgi to endosome transport"/>
    <property type="evidence" value="ECO:0007669"/>
    <property type="project" value="TreeGrafter"/>
</dbReference>
<dbReference type="GO" id="GO:0005802">
    <property type="term" value="C:trans-Golgi network"/>
    <property type="evidence" value="ECO:0007669"/>
    <property type="project" value="TreeGrafter"/>
</dbReference>
<evidence type="ECO:0000256" key="7">
    <source>
        <dbReference type="ARBA" id="ARBA00023034"/>
    </source>
</evidence>
<evidence type="ECO:0000313" key="12">
    <source>
        <dbReference type="Proteomes" id="UP000053815"/>
    </source>
</evidence>
<feature type="region of interest" description="Disordered" evidence="9">
    <location>
        <begin position="151"/>
        <end position="215"/>
    </location>
</feature>
<keyword evidence="7" id="KW-0333">Golgi apparatus</keyword>
<evidence type="ECO:0000256" key="10">
    <source>
        <dbReference type="SAM" id="Phobius"/>
    </source>
</evidence>
<dbReference type="GO" id="GO:0034067">
    <property type="term" value="P:protein localization to Golgi apparatus"/>
    <property type="evidence" value="ECO:0007669"/>
    <property type="project" value="TreeGrafter"/>
</dbReference>
<evidence type="ECO:0000256" key="9">
    <source>
        <dbReference type="SAM" id="MobiDB-lite"/>
    </source>
</evidence>
<feature type="transmembrane region" description="Helical" evidence="10">
    <location>
        <begin position="92"/>
        <end position="111"/>
    </location>
</feature>
<evidence type="ECO:0000256" key="6">
    <source>
        <dbReference type="ARBA" id="ARBA00022989"/>
    </source>
</evidence>
<gene>
    <name evidence="11" type="ORF">MAM1_0025c02055</name>
</gene>
<dbReference type="Proteomes" id="UP000053815">
    <property type="component" value="Unassembled WGS sequence"/>
</dbReference>
<keyword evidence="12" id="KW-1185">Reference proteome</keyword>
<keyword evidence="8 10" id="KW-0472">Membrane</keyword>
<evidence type="ECO:0000313" key="11">
    <source>
        <dbReference type="EMBL" id="GAN02611.1"/>
    </source>
</evidence>
<sequence>MASSSFRSSKWDPILIIAQIAALQSLCYVVYSIVLFIALTLNGSSASLDLIFNYKEIRTDTGFGWSLIIVWLVNACLSIPILMVIVQRARQILDYVLTFHFFHLLFVWYVSQRFPSSIAWWLLQLVNVIIMTFGGEWACMHREMKPIMITSGSKKSTSNSSQSKQPMQQQQQQQAVEEEEEEGLISQQRGSSSSKLKRKSSDAEPKEGQDLTDEGALLAAVGKAKKALMLSAGRSKRNGKQKYDQIPMKDMDSEDNNSISITKFHGFMAMQRGQGD</sequence>
<dbReference type="EMBL" id="DF836314">
    <property type="protein sequence ID" value="GAN02611.1"/>
    <property type="molecule type" value="Genomic_DNA"/>
</dbReference>
<dbReference type="InterPro" id="IPR019185">
    <property type="entry name" value="Integral_membrane_SYS1-rel"/>
</dbReference>
<feature type="transmembrane region" description="Helical" evidence="10">
    <location>
        <begin position="21"/>
        <end position="43"/>
    </location>
</feature>
<dbReference type="Pfam" id="PF09801">
    <property type="entry name" value="SYS1"/>
    <property type="match status" value="1"/>
</dbReference>
<evidence type="ECO:0000256" key="2">
    <source>
        <dbReference type="ARBA" id="ARBA00008160"/>
    </source>
</evidence>
<feature type="transmembrane region" description="Helical" evidence="10">
    <location>
        <begin position="117"/>
        <end position="139"/>
    </location>
</feature>